<dbReference type="InterPro" id="IPR036085">
    <property type="entry name" value="PAZ_dom_sf"/>
</dbReference>
<evidence type="ECO:0000313" key="2">
    <source>
        <dbReference type="EMBL" id="KAG2314482.1"/>
    </source>
</evidence>
<keyword evidence="3" id="KW-1185">Reference proteome</keyword>
<dbReference type="SUPFAM" id="SSF101690">
    <property type="entry name" value="PAZ domain"/>
    <property type="match status" value="1"/>
</dbReference>
<proteinExistence type="predicted"/>
<organism evidence="2 3">
    <name type="scientific">Brassica carinata</name>
    <name type="common">Ethiopian mustard</name>
    <name type="synonym">Abyssinian cabbage</name>
    <dbReference type="NCBI Taxonomy" id="52824"/>
    <lineage>
        <taxon>Eukaryota</taxon>
        <taxon>Viridiplantae</taxon>
        <taxon>Streptophyta</taxon>
        <taxon>Embryophyta</taxon>
        <taxon>Tracheophyta</taxon>
        <taxon>Spermatophyta</taxon>
        <taxon>Magnoliopsida</taxon>
        <taxon>eudicotyledons</taxon>
        <taxon>Gunneridae</taxon>
        <taxon>Pentapetalae</taxon>
        <taxon>rosids</taxon>
        <taxon>malvids</taxon>
        <taxon>Brassicales</taxon>
        <taxon>Brassicaceae</taxon>
        <taxon>Brassiceae</taxon>
        <taxon>Brassica</taxon>
    </lineage>
</organism>
<sequence>MKTTVSSMALDESDHIRWLSRSLHGPICITWVEFLAGKRADGPLQVLDIVLRELSVKRFYPSVRPTQMGLSLNIDMASAAFIEPLPVIDFLSTASWERCLVIAII</sequence>
<protein>
    <recommendedName>
        <fullName evidence="1">Argonaute linker 1 domain-containing protein</fullName>
    </recommendedName>
</protein>
<dbReference type="AlphaFoldDB" id="A0A8X8AXJ4"/>
<dbReference type="OrthoDB" id="1650764at2759"/>
<dbReference type="Pfam" id="PF08699">
    <property type="entry name" value="ArgoL1"/>
    <property type="match status" value="1"/>
</dbReference>
<dbReference type="SMART" id="SM01163">
    <property type="entry name" value="DUF1785"/>
    <property type="match status" value="1"/>
</dbReference>
<feature type="domain" description="Argonaute linker 1" evidence="1">
    <location>
        <begin position="35"/>
        <end position="84"/>
    </location>
</feature>
<name>A0A8X8AXJ4_BRACI</name>
<evidence type="ECO:0000259" key="1">
    <source>
        <dbReference type="SMART" id="SM01163"/>
    </source>
</evidence>
<gene>
    <name evidence="2" type="ORF">Bca52824_017604</name>
</gene>
<reference evidence="2 3" key="1">
    <citation type="submission" date="2020-02" db="EMBL/GenBank/DDBJ databases">
        <authorList>
            <person name="Ma Q."/>
            <person name="Huang Y."/>
            <person name="Song X."/>
            <person name="Pei D."/>
        </authorList>
    </citation>
    <scope>NUCLEOTIDE SEQUENCE [LARGE SCALE GENOMIC DNA]</scope>
    <source>
        <strain evidence="2">Sxm20200214</strain>
        <tissue evidence="2">Leaf</tissue>
    </source>
</reference>
<comment type="caution">
    <text evidence="2">The sequence shown here is derived from an EMBL/GenBank/DDBJ whole genome shotgun (WGS) entry which is preliminary data.</text>
</comment>
<dbReference type="Proteomes" id="UP000886595">
    <property type="component" value="Unassembled WGS sequence"/>
</dbReference>
<dbReference type="EMBL" id="JAAMPC010000004">
    <property type="protein sequence ID" value="KAG2314482.1"/>
    <property type="molecule type" value="Genomic_DNA"/>
</dbReference>
<accession>A0A8X8AXJ4</accession>
<evidence type="ECO:0000313" key="3">
    <source>
        <dbReference type="Proteomes" id="UP000886595"/>
    </source>
</evidence>
<dbReference type="InterPro" id="IPR014811">
    <property type="entry name" value="ArgoL1"/>
</dbReference>